<keyword evidence="3" id="KW-1185">Reference proteome</keyword>
<dbReference type="InterPro" id="IPR011256">
    <property type="entry name" value="Reg_factor_effector_dom_sf"/>
</dbReference>
<gene>
    <name evidence="2" type="ORF">Sya03_24370</name>
</gene>
<dbReference type="Proteomes" id="UP000652013">
    <property type="component" value="Unassembled WGS sequence"/>
</dbReference>
<dbReference type="EMBL" id="BOOY01000018">
    <property type="protein sequence ID" value="GIJ03085.1"/>
    <property type="molecule type" value="Genomic_DNA"/>
</dbReference>
<name>A0A8J3Y897_9ACTN</name>
<reference evidence="2" key="1">
    <citation type="submission" date="2021-01" db="EMBL/GenBank/DDBJ databases">
        <title>Whole genome shotgun sequence of Spirilliplanes yamanashiensis NBRC 15828.</title>
        <authorList>
            <person name="Komaki H."/>
            <person name="Tamura T."/>
        </authorList>
    </citation>
    <scope>NUCLEOTIDE SEQUENCE</scope>
    <source>
        <strain evidence="2">NBRC 15828</strain>
    </source>
</reference>
<feature type="domain" description="AraC effector-binding" evidence="1">
    <location>
        <begin position="1"/>
        <end position="152"/>
    </location>
</feature>
<dbReference type="Pfam" id="PF06445">
    <property type="entry name" value="GyrI-like"/>
    <property type="match status" value="1"/>
</dbReference>
<evidence type="ECO:0000259" key="1">
    <source>
        <dbReference type="SMART" id="SM00871"/>
    </source>
</evidence>
<accession>A0A8J3Y897</accession>
<evidence type="ECO:0000313" key="2">
    <source>
        <dbReference type="EMBL" id="GIJ03085.1"/>
    </source>
</evidence>
<dbReference type="AlphaFoldDB" id="A0A8J3Y897"/>
<dbReference type="InterPro" id="IPR010499">
    <property type="entry name" value="AraC_E-bd"/>
</dbReference>
<dbReference type="SMART" id="SM00871">
    <property type="entry name" value="AraC_E_bind"/>
    <property type="match status" value="1"/>
</dbReference>
<dbReference type="RefSeq" id="WP_203938376.1">
    <property type="nucleotide sequence ID" value="NZ_BAAAGJ010000005.1"/>
</dbReference>
<proteinExistence type="predicted"/>
<dbReference type="Gene3D" id="3.20.80.10">
    <property type="entry name" value="Regulatory factor, effector binding domain"/>
    <property type="match status" value="1"/>
</dbReference>
<organism evidence="2 3">
    <name type="scientific">Spirilliplanes yamanashiensis</name>
    <dbReference type="NCBI Taxonomy" id="42233"/>
    <lineage>
        <taxon>Bacteria</taxon>
        <taxon>Bacillati</taxon>
        <taxon>Actinomycetota</taxon>
        <taxon>Actinomycetes</taxon>
        <taxon>Micromonosporales</taxon>
        <taxon>Micromonosporaceae</taxon>
        <taxon>Spirilliplanes</taxon>
    </lineage>
</organism>
<dbReference type="InterPro" id="IPR029442">
    <property type="entry name" value="GyrI-like"/>
</dbReference>
<protein>
    <recommendedName>
        <fullName evidence="1">AraC effector-binding domain-containing protein</fullName>
    </recommendedName>
</protein>
<dbReference type="SUPFAM" id="SSF55136">
    <property type="entry name" value="Probable bacterial effector-binding domain"/>
    <property type="match status" value="1"/>
</dbReference>
<evidence type="ECO:0000313" key="3">
    <source>
        <dbReference type="Proteomes" id="UP000652013"/>
    </source>
</evidence>
<sequence>MEIQERTVDARVVVGIREMVPIADLSAFFERAMPAVAAELGRAGLTADGPPLSVYHQRDPEDFEVTVGFPVERAPAAAPARLAVEELPAGPTVQAVHEGPYDTLPVTYAALGDWLSEHDRKYGDTMWEEYLVGPDATVDALRWRTRVVFPLD</sequence>
<comment type="caution">
    <text evidence="2">The sequence shown here is derived from an EMBL/GenBank/DDBJ whole genome shotgun (WGS) entry which is preliminary data.</text>
</comment>